<gene>
    <name evidence="2" type="ORF">GCM10009682_05930</name>
</gene>
<dbReference type="InterPro" id="IPR009937">
    <property type="entry name" value="Phage_holin_3_6"/>
</dbReference>
<keyword evidence="1" id="KW-0472">Membrane</keyword>
<organism evidence="2 3">
    <name type="scientific">Luedemannella flava</name>
    <dbReference type="NCBI Taxonomy" id="349316"/>
    <lineage>
        <taxon>Bacteria</taxon>
        <taxon>Bacillati</taxon>
        <taxon>Actinomycetota</taxon>
        <taxon>Actinomycetes</taxon>
        <taxon>Micromonosporales</taxon>
        <taxon>Micromonosporaceae</taxon>
        <taxon>Luedemannella</taxon>
    </lineage>
</organism>
<reference evidence="2 3" key="1">
    <citation type="journal article" date="2019" name="Int. J. Syst. Evol. Microbiol.">
        <title>The Global Catalogue of Microorganisms (GCM) 10K type strain sequencing project: providing services to taxonomists for standard genome sequencing and annotation.</title>
        <authorList>
            <consortium name="The Broad Institute Genomics Platform"/>
            <consortium name="The Broad Institute Genome Sequencing Center for Infectious Disease"/>
            <person name="Wu L."/>
            <person name="Ma J."/>
        </authorList>
    </citation>
    <scope>NUCLEOTIDE SEQUENCE [LARGE SCALE GENOMIC DNA]</scope>
    <source>
        <strain evidence="2 3">JCM 13250</strain>
    </source>
</reference>
<evidence type="ECO:0000313" key="3">
    <source>
        <dbReference type="Proteomes" id="UP001500218"/>
    </source>
</evidence>
<accession>A0ABN2LFQ2</accession>
<protein>
    <recommendedName>
        <fullName evidence="4">Phage holin family protein</fullName>
    </recommendedName>
</protein>
<feature type="transmembrane region" description="Helical" evidence="1">
    <location>
        <begin position="5"/>
        <end position="29"/>
    </location>
</feature>
<proteinExistence type="predicted"/>
<keyword evidence="1" id="KW-0812">Transmembrane</keyword>
<evidence type="ECO:0000313" key="2">
    <source>
        <dbReference type="EMBL" id="GAA1786583.1"/>
    </source>
</evidence>
<dbReference type="Proteomes" id="UP001500218">
    <property type="component" value="Unassembled WGS sequence"/>
</dbReference>
<name>A0ABN2LFQ2_9ACTN</name>
<sequence>MGGGLFGIAGLLAGYGLGLLLVLAVVLLALIWPTWLAVLVVMVAVLAAAGVAALVGRAQLRRVTPPVPEEAAAGVAADIDAVKTAIHEGRTS</sequence>
<keyword evidence="1" id="KW-1133">Transmembrane helix</keyword>
<comment type="caution">
    <text evidence="2">The sequence shown here is derived from an EMBL/GenBank/DDBJ whole genome shotgun (WGS) entry which is preliminary data.</text>
</comment>
<keyword evidence="3" id="KW-1185">Reference proteome</keyword>
<evidence type="ECO:0008006" key="4">
    <source>
        <dbReference type="Google" id="ProtNLM"/>
    </source>
</evidence>
<feature type="transmembrane region" description="Helical" evidence="1">
    <location>
        <begin position="35"/>
        <end position="55"/>
    </location>
</feature>
<dbReference type="Pfam" id="PF07332">
    <property type="entry name" value="Phage_holin_3_6"/>
    <property type="match status" value="1"/>
</dbReference>
<dbReference type="EMBL" id="BAAALT010000009">
    <property type="protein sequence ID" value="GAA1786583.1"/>
    <property type="molecule type" value="Genomic_DNA"/>
</dbReference>
<evidence type="ECO:0000256" key="1">
    <source>
        <dbReference type="SAM" id="Phobius"/>
    </source>
</evidence>